<organism evidence="2 3">
    <name type="scientific">Coprobacter fastidiosus</name>
    <dbReference type="NCBI Taxonomy" id="1099853"/>
    <lineage>
        <taxon>Bacteria</taxon>
        <taxon>Pseudomonadati</taxon>
        <taxon>Bacteroidota</taxon>
        <taxon>Bacteroidia</taxon>
        <taxon>Bacteroidales</taxon>
        <taxon>Barnesiellaceae</taxon>
        <taxon>Coprobacter</taxon>
    </lineage>
</organism>
<gene>
    <name evidence="2" type="ORF">DDY73_07145</name>
</gene>
<dbReference type="EMBL" id="DNWC01000093">
    <property type="protein sequence ID" value="HBJ08767.1"/>
    <property type="molecule type" value="Genomic_DNA"/>
</dbReference>
<dbReference type="GO" id="GO:0004721">
    <property type="term" value="F:phosphoprotein phosphatase activity"/>
    <property type="evidence" value="ECO:0007669"/>
    <property type="project" value="InterPro"/>
</dbReference>
<dbReference type="AlphaFoldDB" id="A0A354M2M8"/>
<accession>A0A354M2M8</accession>
<reference evidence="2 3" key="1">
    <citation type="journal article" date="2018" name="Nat. Biotechnol.">
        <title>A standardized bacterial taxonomy based on genome phylogeny substantially revises the tree of life.</title>
        <authorList>
            <person name="Parks D.H."/>
            <person name="Chuvochina M."/>
            <person name="Waite D.W."/>
            <person name="Rinke C."/>
            <person name="Skarshewski A."/>
            <person name="Chaumeil P.A."/>
            <person name="Hugenholtz P."/>
        </authorList>
    </citation>
    <scope>NUCLEOTIDE SEQUENCE [LARGE SCALE GENOMIC DNA]</scope>
    <source>
        <strain evidence="2">UBA11482</strain>
    </source>
</reference>
<dbReference type="PROSITE" id="PS51257">
    <property type="entry name" value="PROKAR_LIPOPROTEIN"/>
    <property type="match status" value="1"/>
</dbReference>
<dbReference type="Proteomes" id="UP000262954">
    <property type="component" value="Unassembled WGS sequence"/>
</dbReference>
<dbReference type="RefSeq" id="WP_122337023.1">
    <property type="nucleotide sequence ID" value="NZ_CAJKYL010000010.1"/>
</dbReference>
<dbReference type="SUPFAM" id="SSF52799">
    <property type="entry name" value="(Phosphotyrosine protein) phosphatases II"/>
    <property type="match status" value="1"/>
</dbReference>
<dbReference type="PANTHER" id="PTHR31126">
    <property type="entry name" value="TYROSINE-PROTEIN PHOSPHATASE"/>
    <property type="match status" value="1"/>
</dbReference>
<comment type="similarity">
    <text evidence="1">Belongs to the protein-tyrosine phosphatase family.</text>
</comment>
<dbReference type="InterPro" id="IPR026893">
    <property type="entry name" value="Tyr/Ser_Pase_IphP-type"/>
</dbReference>
<dbReference type="PANTHER" id="PTHR31126:SF1">
    <property type="entry name" value="TYROSINE SPECIFIC PROTEIN PHOSPHATASES DOMAIN-CONTAINING PROTEIN"/>
    <property type="match status" value="1"/>
</dbReference>
<evidence type="ECO:0000313" key="2">
    <source>
        <dbReference type="EMBL" id="HBJ08767.1"/>
    </source>
</evidence>
<dbReference type="Gene3D" id="3.90.190.10">
    <property type="entry name" value="Protein tyrosine phosphatase superfamily"/>
    <property type="match status" value="1"/>
</dbReference>
<evidence type="ECO:0008006" key="4">
    <source>
        <dbReference type="Google" id="ProtNLM"/>
    </source>
</evidence>
<dbReference type="Pfam" id="PF13350">
    <property type="entry name" value="Y_phosphatase3"/>
    <property type="match status" value="1"/>
</dbReference>
<name>A0A354M2M8_9BACT</name>
<evidence type="ECO:0000256" key="1">
    <source>
        <dbReference type="ARBA" id="ARBA00009580"/>
    </source>
</evidence>
<proteinExistence type="inferred from homology"/>
<comment type="caution">
    <text evidence="2">The sequence shown here is derived from an EMBL/GenBank/DDBJ whole genome shotgun (WGS) entry which is preliminary data.</text>
</comment>
<dbReference type="InterPro" id="IPR029021">
    <property type="entry name" value="Prot-tyrosine_phosphatase-like"/>
</dbReference>
<evidence type="ECO:0000313" key="3">
    <source>
        <dbReference type="Proteomes" id="UP000262954"/>
    </source>
</evidence>
<sequence>MLNHLKYLFLLIIFSACSSSEPEIDIVCEIDNTPDYILKWDISPVIEGNVKIYSSVDPQNFDTENGLIAECPISDENIRIHTNPTIARKYFLLRFDDKYDRIVGTRSQQFNFVQNFRDLGGYKNYDKKRIKWGMLYRSGKIDSLDNESIQRMKNLKIKTLIDFRDSQIFTLPPSSLKLENIIHMPISLYPLDGLEEKINNHEFKRGDACVFMQDLFIDLSKKATTTYKSMFNQLLMPENYPVVLTCSYGKDYTGFAVVLILSALNIPEETILDDYLLTNQYLDKRSIDLNLVDFPLDIQEAVTALMTADEQYLNCAFKYIKRQYGSIQNYLEQELNMTPEKQKRLQEILLQ</sequence>
<protein>
    <recommendedName>
        <fullName evidence="4">Protein-tyrosine-phosphatase</fullName>
    </recommendedName>
</protein>